<dbReference type="Proteomes" id="UP000199031">
    <property type="component" value="Unassembled WGS sequence"/>
</dbReference>
<dbReference type="AlphaFoldDB" id="A0A1I5UBL2"/>
<name>A0A1I5UBL2_9BACT</name>
<evidence type="ECO:0000313" key="2">
    <source>
        <dbReference type="Proteomes" id="UP000199031"/>
    </source>
</evidence>
<reference evidence="1 2" key="1">
    <citation type="submission" date="2016-10" db="EMBL/GenBank/DDBJ databases">
        <authorList>
            <person name="de Groot N.N."/>
        </authorList>
    </citation>
    <scope>NUCLEOTIDE SEQUENCE [LARGE SCALE GENOMIC DNA]</scope>
    <source>
        <strain evidence="1 2">DSM 28286</strain>
    </source>
</reference>
<evidence type="ECO:0000313" key="1">
    <source>
        <dbReference type="EMBL" id="SFP92683.1"/>
    </source>
</evidence>
<dbReference type="RefSeq" id="WP_090656807.1">
    <property type="nucleotide sequence ID" value="NZ_FOXQ01000003.1"/>
</dbReference>
<proteinExistence type="predicted"/>
<organism evidence="1 2">
    <name type="scientific">Parafilimonas terrae</name>
    <dbReference type="NCBI Taxonomy" id="1465490"/>
    <lineage>
        <taxon>Bacteria</taxon>
        <taxon>Pseudomonadati</taxon>
        <taxon>Bacteroidota</taxon>
        <taxon>Chitinophagia</taxon>
        <taxon>Chitinophagales</taxon>
        <taxon>Chitinophagaceae</taxon>
        <taxon>Parafilimonas</taxon>
    </lineage>
</organism>
<accession>A0A1I5UBL2</accession>
<protein>
    <submittedName>
        <fullName evidence="1">Uncharacterized protein</fullName>
    </submittedName>
</protein>
<gene>
    <name evidence="1" type="ORF">SAMN05444277_103189</name>
</gene>
<keyword evidence="2" id="KW-1185">Reference proteome</keyword>
<sequence length="66" mass="7303">MKNEDAIKELELIISAAEIVVNRATGLRNKLVRENAPAPSGEGLTNAQKAHILAKRHKYLNRNKGK</sequence>
<dbReference type="EMBL" id="FOXQ01000003">
    <property type="protein sequence ID" value="SFP92683.1"/>
    <property type="molecule type" value="Genomic_DNA"/>
</dbReference>